<dbReference type="SUPFAM" id="SSF47384">
    <property type="entry name" value="Homodimeric domain of signal transducing histidine kinase"/>
    <property type="match status" value="1"/>
</dbReference>
<dbReference type="NCBIfam" id="TIGR00229">
    <property type="entry name" value="sensory_box"/>
    <property type="match status" value="2"/>
</dbReference>
<dbReference type="InterPro" id="IPR036097">
    <property type="entry name" value="HisK_dim/P_sf"/>
</dbReference>
<dbReference type="InterPro" id="IPR052162">
    <property type="entry name" value="Sensor_kinase/Photoreceptor"/>
</dbReference>
<feature type="domain" description="Histidine kinase" evidence="8">
    <location>
        <begin position="691"/>
        <end position="900"/>
    </location>
</feature>
<keyword evidence="12" id="KW-1185">Reference proteome</keyword>
<feature type="domain" description="PAS" evidence="9">
    <location>
        <begin position="306"/>
        <end position="344"/>
    </location>
</feature>
<dbReference type="PANTHER" id="PTHR43304:SF1">
    <property type="entry name" value="PAC DOMAIN-CONTAINING PROTEIN"/>
    <property type="match status" value="1"/>
</dbReference>
<organism evidence="11 12">
    <name type="scientific">Flavobacterium algoritolerans</name>
    <dbReference type="NCBI Taxonomy" id="3041254"/>
    <lineage>
        <taxon>Bacteria</taxon>
        <taxon>Pseudomonadati</taxon>
        <taxon>Bacteroidota</taxon>
        <taxon>Flavobacteriia</taxon>
        <taxon>Flavobacteriales</taxon>
        <taxon>Flavobacteriaceae</taxon>
        <taxon>Flavobacterium</taxon>
    </lineage>
</organism>
<gene>
    <name evidence="11" type="ORF">QLS65_08760</name>
</gene>
<dbReference type="Pfam" id="PF08447">
    <property type="entry name" value="PAS_3"/>
    <property type="match status" value="3"/>
</dbReference>
<dbReference type="Gene3D" id="1.10.287.130">
    <property type="match status" value="1"/>
</dbReference>
<feature type="transmembrane region" description="Helical" evidence="7">
    <location>
        <begin position="224"/>
        <end position="242"/>
    </location>
</feature>
<proteinExistence type="predicted"/>
<dbReference type="InterPro" id="IPR036890">
    <property type="entry name" value="HATPase_C_sf"/>
</dbReference>
<dbReference type="EMBL" id="JASCRZ010000003">
    <property type="protein sequence ID" value="MDI5894979.1"/>
    <property type="molecule type" value="Genomic_DNA"/>
</dbReference>
<evidence type="ECO:0000256" key="3">
    <source>
        <dbReference type="ARBA" id="ARBA00022553"/>
    </source>
</evidence>
<comment type="catalytic activity">
    <reaction evidence="1">
        <text>ATP + protein L-histidine = ADP + protein N-phospho-L-histidine.</text>
        <dbReference type="EC" id="2.7.13.3"/>
    </reaction>
</comment>
<dbReference type="InterPro" id="IPR004358">
    <property type="entry name" value="Sig_transdc_His_kin-like_C"/>
</dbReference>
<dbReference type="SUPFAM" id="SSF55785">
    <property type="entry name" value="PYP-like sensor domain (PAS domain)"/>
    <property type="match status" value="3"/>
</dbReference>
<feature type="domain" description="PAC" evidence="10">
    <location>
        <begin position="628"/>
        <end position="680"/>
    </location>
</feature>
<keyword evidence="7" id="KW-0472">Membrane</keyword>
<evidence type="ECO:0000256" key="6">
    <source>
        <dbReference type="SAM" id="Coils"/>
    </source>
</evidence>
<feature type="transmembrane region" description="Helical" evidence="7">
    <location>
        <begin position="254"/>
        <end position="279"/>
    </location>
</feature>
<dbReference type="RefSeq" id="WP_282716843.1">
    <property type="nucleotide sequence ID" value="NZ_JASCRZ010000003.1"/>
</dbReference>
<evidence type="ECO:0000259" key="8">
    <source>
        <dbReference type="PROSITE" id="PS50109"/>
    </source>
</evidence>
<dbReference type="InterPro" id="IPR000700">
    <property type="entry name" value="PAS-assoc_C"/>
</dbReference>
<dbReference type="SMART" id="SM00387">
    <property type="entry name" value="HATPase_c"/>
    <property type="match status" value="1"/>
</dbReference>
<dbReference type="Gene3D" id="3.30.565.10">
    <property type="entry name" value="Histidine kinase-like ATPase, C-terminal domain"/>
    <property type="match status" value="1"/>
</dbReference>
<feature type="transmembrane region" description="Helical" evidence="7">
    <location>
        <begin position="121"/>
        <end position="140"/>
    </location>
</feature>
<dbReference type="SUPFAM" id="SSF55874">
    <property type="entry name" value="ATPase domain of HSP90 chaperone/DNA topoisomerase II/histidine kinase"/>
    <property type="match status" value="1"/>
</dbReference>
<keyword evidence="7" id="KW-0812">Transmembrane</keyword>
<feature type="transmembrane region" description="Helical" evidence="7">
    <location>
        <begin position="7"/>
        <end position="29"/>
    </location>
</feature>
<reference evidence="11 12" key="1">
    <citation type="submission" date="2023-04" db="EMBL/GenBank/DDBJ databases">
        <title>Two novel species of Flavobacterium.</title>
        <authorList>
            <person name="Liu Q."/>
            <person name="Xin Y.-H."/>
        </authorList>
    </citation>
    <scope>NUCLEOTIDE SEQUENCE [LARGE SCALE GENOMIC DNA]</scope>
    <source>
        <strain evidence="11 12">LB1P51</strain>
    </source>
</reference>
<dbReference type="PROSITE" id="PS50109">
    <property type="entry name" value="HIS_KIN"/>
    <property type="match status" value="1"/>
</dbReference>
<dbReference type="InterPro" id="IPR013655">
    <property type="entry name" value="PAS_fold_3"/>
</dbReference>
<dbReference type="SMART" id="SM00086">
    <property type="entry name" value="PAC"/>
    <property type="match status" value="3"/>
</dbReference>
<evidence type="ECO:0000313" key="12">
    <source>
        <dbReference type="Proteomes" id="UP001243403"/>
    </source>
</evidence>
<dbReference type="InterPro" id="IPR035965">
    <property type="entry name" value="PAS-like_dom_sf"/>
</dbReference>
<dbReference type="SMART" id="SM00388">
    <property type="entry name" value="HisKA"/>
    <property type="match status" value="1"/>
</dbReference>
<dbReference type="Gene3D" id="2.10.70.100">
    <property type="match status" value="2"/>
</dbReference>
<evidence type="ECO:0000256" key="2">
    <source>
        <dbReference type="ARBA" id="ARBA00012438"/>
    </source>
</evidence>
<dbReference type="PRINTS" id="PR00344">
    <property type="entry name" value="BCTRLSENSOR"/>
</dbReference>
<feature type="domain" description="PAC" evidence="10">
    <location>
        <begin position="499"/>
        <end position="552"/>
    </location>
</feature>
<evidence type="ECO:0000256" key="7">
    <source>
        <dbReference type="SAM" id="Phobius"/>
    </source>
</evidence>
<protein>
    <recommendedName>
        <fullName evidence="2">histidine kinase</fullName>
        <ecNumber evidence="2">2.7.13.3</ecNumber>
    </recommendedName>
</protein>
<feature type="transmembrane region" description="Helical" evidence="7">
    <location>
        <begin position="147"/>
        <end position="168"/>
    </location>
</feature>
<dbReference type="Pfam" id="PF00512">
    <property type="entry name" value="HisKA"/>
    <property type="match status" value="1"/>
</dbReference>
<name>A0ABT6VCR3_9FLAO</name>
<dbReference type="Gene3D" id="3.30.450.20">
    <property type="entry name" value="PAS domain"/>
    <property type="match status" value="3"/>
</dbReference>
<keyword evidence="3" id="KW-0597">Phosphoprotein</keyword>
<dbReference type="EC" id="2.7.13.3" evidence="2"/>
<comment type="caution">
    <text evidence="11">The sequence shown here is derived from an EMBL/GenBank/DDBJ whole genome shotgun (WGS) entry which is preliminary data.</text>
</comment>
<dbReference type="InterPro" id="IPR003594">
    <property type="entry name" value="HATPase_dom"/>
</dbReference>
<keyword evidence="4" id="KW-0808">Transferase</keyword>
<evidence type="ECO:0000313" key="11">
    <source>
        <dbReference type="EMBL" id="MDI5894979.1"/>
    </source>
</evidence>
<feature type="transmembrane region" description="Helical" evidence="7">
    <location>
        <begin position="41"/>
        <end position="62"/>
    </location>
</feature>
<dbReference type="PROSITE" id="PS50113">
    <property type="entry name" value="PAC"/>
    <property type="match status" value="2"/>
</dbReference>
<keyword evidence="7" id="KW-1133">Transmembrane helix</keyword>
<feature type="transmembrane region" description="Helical" evidence="7">
    <location>
        <begin position="74"/>
        <end position="95"/>
    </location>
</feature>
<dbReference type="Proteomes" id="UP001243403">
    <property type="component" value="Unassembled WGS sequence"/>
</dbReference>
<dbReference type="PANTHER" id="PTHR43304">
    <property type="entry name" value="PHYTOCHROME-LIKE PROTEIN CPH1"/>
    <property type="match status" value="1"/>
</dbReference>
<dbReference type="InterPro" id="IPR001610">
    <property type="entry name" value="PAC"/>
</dbReference>
<feature type="transmembrane region" description="Helical" evidence="7">
    <location>
        <begin position="183"/>
        <end position="203"/>
    </location>
</feature>
<sequence>MNKQYRLISKILAIAISSLGIIVLIGWLFNISVLKSVIPSVVSMKVNTALCFIFSGFTLWILNEERLSSFKKIGSIIFPSILILIGLLTFNEYLFEINYGIDEFLFKDETTAIATSHPGRMAPITAISFVLSGISLLLLYKNKAFQMFQLLSLSVFVLALLTLIGYAYAVNDFQGGIVSFTKMAIHTSIAFILLSVGMLFSNSEKGIMYIFANDGIAGITTRKLLPFIIFTPLILGWLRLIGQQAGYYSTEFGVALFTFITILIFVVVVFGISGTLLSIDKKRKEAEEQLNEYRHFFNINHDLCGIANMEGYFEFINANFTKTLGYTEKEFCETPFIELIHPYDIPATVQEYEKLKLGALVINFVNRYRKKDGSYIYLDWNATPNPATQKLYCVARDITNRKKTEEQLIVANKELENYILQLAESEEKFRVVLDSAHIGAWDLNLVKDTAWRSLLHDQIFGYENLLPEWGYNIFIKHVIPEDRDYVEKRFEEAYSHGKFSLECRIKRVNDNTIRWISAEGLAYKNDEGELTKMMGIVIDITDRKNSEHELEFITAKLKEAQALAKMGNWDSNLVTNTDAWSDEAFKILGLDQNTTIPSPDTYFSCIHPNDLAFVKEKVNEVFTTLKGNTYDYRIKRKDGTIIHALSQSNMDFDENNNPTRFFGTIQDITEIKNAEEKLIEINKELESFSYSISHDLRAPLRAINGYAQILNEDYGQRLDQEGMRILATITSNATKMGTLIDDLLAFSRLGRKEMQKTEVDMNQLIKSVINETNKSIIYNTKINTTSLHNVKADYNLLHQVMFNLVSNAIKYSSKVENPIVKISSEEQNGEIIFSVNDNGVGFDMQYSDKLFGVFQRLHTDEEFEGTGVGLAIVQRIITKLGGKVWAEGIVDNGATFYFSL</sequence>
<evidence type="ECO:0000256" key="5">
    <source>
        <dbReference type="ARBA" id="ARBA00022777"/>
    </source>
</evidence>
<dbReference type="PROSITE" id="PS50112">
    <property type="entry name" value="PAS"/>
    <property type="match status" value="1"/>
</dbReference>
<evidence type="ECO:0000259" key="10">
    <source>
        <dbReference type="PROSITE" id="PS50113"/>
    </source>
</evidence>
<dbReference type="InterPro" id="IPR003661">
    <property type="entry name" value="HisK_dim/P_dom"/>
</dbReference>
<accession>A0ABT6VCR3</accession>
<dbReference type="InterPro" id="IPR000014">
    <property type="entry name" value="PAS"/>
</dbReference>
<dbReference type="InterPro" id="IPR005467">
    <property type="entry name" value="His_kinase_dom"/>
</dbReference>
<dbReference type="CDD" id="cd00130">
    <property type="entry name" value="PAS"/>
    <property type="match status" value="2"/>
</dbReference>
<dbReference type="SMART" id="SM00091">
    <property type="entry name" value="PAS"/>
    <property type="match status" value="2"/>
</dbReference>
<feature type="coiled-coil region" evidence="6">
    <location>
        <begin position="401"/>
        <end position="428"/>
    </location>
</feature>
<dbReference type="Pfam" id="PF02518">
    <property type="entry name" value="HATPase_c"/>
    <property type="match status" value="1"/>
</dbReference>
<evidence type="ECO:0000256" key="1">
    <source>
        <dbReference type="ARBA" id="ARBA00000085"/>
    </source>
</evidence>
<keyword evidence="5" id="KW-0418">Kinase</keyword>
<evidence type="ECO:0000256" key="4">
    <source>
        <dbReference type="ARBA" id="ARBA00022679"/>
    </source>
</evidence>
<dbReference type="CDD" id="cd00082">
    <property type="entry name" value="HisKA"/>
    <property type="match status" value="1"/>
</dbReference>
<keyword evidence="6" id="KW-0175">Coiled coil</keyword>
<evidence type="ECO:0000259" key="9">
    <source>
        <dbReference type="PROSITE" id="PS50112"/>
    </source>
</evidence>